<dbReference type="Pfam" id="PF01180">
    <property type="entry name" value="DHO_dh"/>
    <property type="match status" value="1"/>
</dbReference>
<feature type="binding site" evidence="11">
    <location>
        <begin position="109"/>
        <end position="113"/>
    </location>
    <ligand>
        <name>substrate</name>
    </ligand>
</feature>
<name>A0ABV3S7T4_9GAMM</name>
<sequence>MFSVLKRLLFMMPPERAHDLALGSMDGLARFGGRWFLPSPVEDERRMMGLRFRNAVGLSAGLDKNGDHVRGLAAMGFGFVELGTVTPVGQPGNPAPRLFRLPAHEALINRLGFNNQGVDHLCEAVKAARRHVDIPIGINIGKNRNTPLEHAADDYRHCLRAVHAIADYVVVNLSSPNTPGLRSLQAGRELTGLVQRLQHEQTVLEAKTGHRVPLVVKIAPDLTDDDLRGLVDALLECGIDGITATNTTIDHSQVAGSRHADETGGLSGAPLRARATEVVRQIRHQAGPDLPVIAVGGIMSPTDAVEKMQAGADLVQLYTGLIYRGPRLVRESAAEIRDLCPATRDLS</sequence>
<gene>
    <name evidence="11" type="primary">pyrD</name>
    <name evidence="13" type="ORF">V6X64_04150</name>
</gene>
<comment type="similarity">
    <text evidence="4 11">Belongs to the dihydroorotate dehydrogenase family. Type 2 subfamily.</text>
</comment>
<feature type="binding site" evidence="11">
    <location>
        <position position="172"/>
    </location>
    <ligand>
        <name>FMN</name>
        <dbReference type="ChEBI" id="CHEBI:58210"/>
    </ligand>
</feature>
<comment type="cofactor">
    <cofactor evidence="11">
        <name>FMN</name>
        <dbReference type="ChEBI" id="CHEBI:58210"/>
    </cofactor>
    <text evidence="11">Binds 1 FMN per subunit.</text>
</comment>
<comment type="caution">
    <text evidence="13">The sequence shown here is derived from an EMBL/GenBank/DDBJ whole genome shotgun (WGS) entry which is preliminary data.</text>
</comment>
<dbReference type="EMBL" id="JBAKFJ010000001">
    <property type="protein sequence ID" value="MEX0386191.1"/>
    <property type="molecule type" value="Genomic_DNA"/>
</dbReference>
<dbReference type="SUPFAM" id="SSF51395">
    <property type="entry name" value="FMN-linked oxidoreductases"/>
    <property type="match status" value="1"/>
</dbReference>
<dbReference type="PIRSF" id="PIRSF000164">
    <property type="entry name" value="DHO_oxidase"/>
    <property type="match status" value="1"/>
</dbReference>
<reference evidence="13 14" key="1">
    <citation type="submission" date="2024-02" db="EMBL/GenBank/DDBJ databases">
        <title>New especies of Spiribacter isolated from saline water.</title>
        <authorList>
            <person name="Leon M.J."/>
            <person name="De La Haba R."/>
            <person name="Sanchez-Porro C."/>
            <person name="Ventosa A."/>
        </authorList>
    </citation>
    <scope>NUCLEOTIDE SEQUENCE [LARGE SCALE GENOMIC DNA]</scope>
    <source>
        <strain evidence="14">ag22IC4-227</strain>
    </source>
</reference>
<comment type="function">
    <text evidence="1 11">Catalyzes the conversion of dihydroorotate to orotate with quinone as electron acceptor.</text>
</comment>
<keyword evidence="9 11" id="KW-0472">Membrane</keyword>
<evidence type="ECO:0000256" key="3">
    <source>
        <dbReference type="ARBA" id="ARBA00005161"/>
    </source>
</evidence>
<dbReference type="Gene3D" id="3.20.20.70">
    <property type="entry name" value="Aldolase class I"/>
    <property type="match status" value="1"/>
</dbReference>
<keyword evidence="6 11" id="KW-0288">FMN</keyword>
<organism evidence="13 14">
    <name type="scientific">Spiribacter onubensis</name>
    <dbReference type="NCBI Taxonomy" id="3122420"/>
    <lineage>
        <taxon>Bacteria</taxon>
        <taxon>Pseudomonadati</taxon>
        <taxon>Pseudomonadota</taxon>
        <taxon>Gammaproteobacteria</taxon>
        <taxon>Chromatiales</taxon>
        <taxon>Ectothiorhodospiraceae</taxon>
        <taxon>Spiribacter</taxon>
    </lineage>
</organism>
<evidence type="ECO:0000256" key="7">
    <source>
        <dbReference type="ARBA" id="ARBA00022975"/>
    </source>
</evidence>
<feature type="binding site" evidence="11">
    <location>
        <begin position="60"/>
        <end position="64"/>
    </location>
    <ligand>
        <name>FMN</name>
        <dbReference type="ChEBI" id="CHEBI:58210"/>
    </ligand>
</feature>
<feature type="binding site" evidence="11">
    <location>
        <position position="217"/>
    </location>
    <ligand>
        <name>FMN</name>
        <dbReference type="ChEBI" id="CHEBI:58210"/>
    </ligand>
</feature>
<keyword evidence="11" id="KW-1003">Cell membrane</keyword>
<dbReference type="InterPro" id="IPR050074">
    <property type="entry name" value="DHO_dehydrogenase"/>
</dbReference>
<evidence type="ECO:0000256" key="9">
    <source>
        <dbReference type="ARBA" id="ARBA00023136"/>
    </source>
</evidence>
<feature type="active site" description="Nucleophile" evidence="11">
    <location>
        <position position="175"/>
    </location>
</feature>
<keyword evidence="7 11" id="KW-0665">Pyrimidine biosynthesis</keyword>
<dbReference type="NCBIfam" id="NF003652">
    <property type="entry name" value="PRK05286.2-5"/>
    <property type="match status" value="1"/>
</dbReference>
<dbReference type="RefSeq" id="WP_367966669.1">
    <property type="nucleotide sequence ID" value="NZ_JBAKFI010000001.1"/>
</dbReference>
<keyword evidence="8 11" id="KW-0560">Oxidoreductase</keyword>
<feature type="binding site" evidence="11">
    <location>
        <begin position="318"/>
        <end position="319"/>
    </location>
    <ligand>
        <name>FMN</name>
        <dbReference type="ChEBI" id="CHEBI:58210"/>
    </ligand>
</feature>
<dbReference type="PANTHER" id="PTHR48109:SF4">
    <property type="entry name" value="DIHYDROOROTATE DEHYDROGENASE (QUINONE), MITOCHONDRIAL"/>
    <property type="match status" value="1"/>
</dbReference>
<dbReference type="InterPro" id="IPR001295">
    <property type="entry name" value="Dihydroorotate_DH_CS"/>
</dbReference>
<evidence type="ECO:0000256" key="10">
    <source>
        <dbReference type="ARBA" id="ARBA00048639"/>
    </source>
</evidence>
<dbReference type="CDD" id="cd04738">
    <property type="entry name" value="DHOD_2_like"/>
    <property type="match status" value="1"/>
</dbReference>
<evidence type="ECO:0000256" key="11">
    <source>
        <dbReference type="HAMAP-Rule" id="MF_00225"/>
    </source>
</evidence>
<keyword evidence="14" id="KW-1185">Reference proteome</keyword>
<evidence type="ECO:0000256" key="4">
    <source>
        <dbReference type="ARBA" id="ARBA00005359"/>
    </source>
</evidence>
<dbReference type="PROSITE" id="PS00912">
    <property type="entry name" value="DHODEHASE_2"/>
    <property type="match status" value="1"/>
</dbReference>
<dbReference type="NCBIfam" id="TIGR01036">
    <property type="entry name" value="pyrD_sub2"/>
    <property type="match status" value="1"/>
</dbReference>
<dbReference type="PANTHER" id="PTHR48109">
    <property type="entry name" value="DIHYDROOROTATE DEHYDROGENASE (QUINONE), MITOCHONDRIAL-RELATED"/>
    <property type="match status" value="1"/>
</dbReference>
<feature type="domain" description="Dihydroorotate dehydrogenase catalytic" evidence="12">
    <location>
        <begin position="46"/>
        <end position="337"/>
    </location>
</feature>
<comment type="subcellular location">
    <subcellularLocation>
        <location evidence="11">Cell membrane</location>
        <topology evidence="11">Peripheral membrane protein</topology>
    </subcellularLocation>
    <subcellularLocation>
        <location evidence="2">Membrane</location>
    </subcellularLocation>
</comment>
<evidence type="ECO:0000256" key="1">
    <source>
        <dbReference type="ARBA" id="ARBA00003125"/>
    </source>
</evidence>
<feature type="binding site" evidence="11">
    <location>
        <position position="172"/>
    </location>
    <ligand>
        <name>substrate</name>
    </ligand>
</feature>
<protein>
    <recommendedName>
        <fullName evidence="11">Dihydroorotate dehydrogenase (quinone)</fullName>
        <ecNumber evidence="11">1.3.5.2</ecNumber>
    </recommendedName>
    <alternativeName>
        <fullName evidence="11">DHOdehase</fullName>
        <shortName evidence="11">DHOD</shortName>
        <shortName evidence="11">DHODase</shortName>
    </alternativeName>
    <alternativeName>
        <fullName evidence="11">Dihydroorotate oxidase</fullName>
    </alternativeName>
</protein>
<dbReference type="HAMAP" id="MF_00225">
    <property type="entry name" value="DHO_dh_type2"/>
    <property type="match status" value="1"/>
</dbReference>
<evidence type="ECO:0000256" key="6">
    <source>
        <dbReference type="ARBA" id="ARBA00022643"/>
    </source>
</evidence>
<feature type="binding site" evidence="11">
    <location>
        <position position="245"/>
    </location>
    <ligand>
        <name>FMN</name>
        <dbReference type="ChEBI" id="CHEBI:58210"/>
    </ligand>
</feature>
<feature type="binding site" evidence="11">
    <location>
        <position position="297"/>
    </location>
    <ligand>
        <name>FMN</name>
        <dbReference type="ChEBI" id="CHEBI:58210"/>
    </ligand>
</feature>
<dbReference type="PROSITE" id="PS00911">
    <property type="entry name" value="DHODEHASE_1"/>
    <property type="match status" value="1"/>
</dbReference>
<dbReference type="InterPro" id="IPR005720">
    <property type="entry name" value="Dihydroorotate_DH_cat"/>
</dbReference>
<dbReference type="InterPro" id="IPR005719">
    <property type="entry name" value="Dihydroorotate_DH_2"/>
</dbReference>
<comment type="pathway">
    <text evidence="3 11">Pyrimidine metabolism; UMP biosynthesis via de novo pathway; orotate from (S)-dihydroorotate (quinone route): step 1/1.</text>
</comment>
<dbReference type="InterPro" id="IPR012135">
    <property type="entry name" value="Dihydroorotate_DH_1_2"/>
</dbReference>
<dbReference type="GO" id="GO:0106430">
    <property type="term" value="F:dihydroorotate dehydrogenase (quinone) activity"/>
    <property type="evidence" value="ECO:0007669"/>
    <property type="project" value="UniProtKB-EC"/>
</dbReference>
<feature type="binding site" evidence="11">
    <location>
        <position position="84"/>
    </location>
    <ligand>
        <name>FMN</name>
        <dbReference type="ChEBI" id="CHEBI:58210"/>
    </ligand>
</feature>
<feature type="binding site" evidence="11">
    <location>
        <position position="177"/>
    </location>
    <ligand>
        <name>substrate</name>
    </ligand>
</feature>
<dbReference type="Proteomes" id="UP001556653">
    <property type="component" value="Unassembled WGS sequence"/>
</dbReference>
<comment type="subunit">
    <text evidence="11">Monomer.</text>
</comment>
<dbReference type="InterPro" id="IPR013785">
    <property type="entry name" value="Aldolase_TIM"/>
</dbReference>
<feature type="binding site" evidence="11">
    <location>
        <position position="139"/>
    </location>
    <ligand>
        <name>FMN</name>
        <dbReference type="ChEBI" id="CHEBI:58210"/>
    </ligand>
</feature>
<feature type="binding site" evidence="11">
    <location>
        <begin position="246"/>
        <end position="247"/>
    </location>
    <ligand>
        <name>substrate</name>
    </ligand>
</feature>
<evidence type="ECO:0000259" key="12">
    <source>
        <dbReference type="Pfam" id="PF01180"/>
    </source>
</evidence>
<evidence type="ECO:0000256" key="5">
    <source>
        <dbReference type="ARBA" id="ARBA00022630"/>
    </source>
</evidence>
<comment type="catalytic activity">
    <reaction evidence="10 11">
        <text>(S)-dihydroorotate + a quinone = orotate + a quinol</text>
        <dbReference type="Rhea" id="RHEA:30187"/>
        <dbReference type="ChEBI" id="CHEBI:24646"/>
        <dbReference type="ChEBI" id="CHEBI:30839"/>
        <dbReference type="ChEBI" id="CHEBI:30864"/>
        <dbReference type="ChEBI" id="CHEBI:132124"/>
        <dbReference type="EC" id="1.3.5.2"/>
    </reaction>
</comment>
<accession>A0ABV3S7T4</accession>
<feature type="binding site" evidence="11">
    <location>
        <position position="268"/>
    </location>
    <ligand>
        <name>FMN</name>
        <dbReference type="ChEBI" id="CHEBI:58210"/>
    </ligand>
</feature>
<feature type="binding site" evidence="11">
    <location>
        <position position="64"/>
    </location>
    <ligand>
        <name>substrate</name>
    </ligand>
</feature>
<evidence type="ECO:0000256" key="8">
    <source>
        <dbReference type="ARBA" id="ARBA00023002"/>
    </source>
</evidence>
<evidence type="ECO:0000313" key="13">
    <source>
        <dbReference type="EMBL" id="MEX0386191.1"/>
    </source>
</evidence>
<dbReference type="EC" id="1.3.5.2" evidence="11"/>
<evidence type="ECO:0000256" key="2">
    <source>
        <dbReference type="ARBA" id="ARBA00004370"/>
    </source>
</evidence>
<keyword evidence="5 11" id="KW-0285">Flavoprotein</keyword>
<proteinExistence type="inferred from homology"/>
<evidence type="ECO:0000313" key="14">
    <source>
        <dbReference type="Proteomes" id="UP001556653"/>
    </source>
</evidence>